<keyword evidence="3" id="KW-1185">Reference proteome</keyword>
<proteinExistence type="predicted"/>
<dbReference type="HOGENOM" id="CLU_1741740_0_0_1"/>
<evidence type="ECO:0000313" key="3">
    <source>
        <dbReference type="Proteomes" id="UP000054279"/>
    </source>
</evidence>
<sequence length="150" mass="16702">MTYPALYYLLSPKPQADLQSNLIVHTIPSHHLARIPTHPKLASHPTQPPHASQPGSHRIPTNSAARVSCIPSHPYIDIHFECIPIHPSSFVIPFPSIVIVIPLSYPYSTAYPRYRIPIPSLHLVAQPIPPIVSCRVILCRIQDPIGLDRV</sequence>
<dbReference type="AlphaFoldDB" id="A0A0C9UBF8"/>
<accession>A0A0C9UBF8</accession>
<organism evidence="2 3">
    <name type="scientific">Sphaerobolus stellatus (strain SS14)</name>
    <dbReference type="NCBI Taxonomy" id="990650"/>
    <lineage>
        <taxon>Eukaryota</taxon>
        <taxon>Fungi</taxon>
        <taxon>Dikarya</taxon>
        <taxon>Basidiomycota</taxon>
        <taxon>Agaricomycotina</taxon>
        <taxon>Agaricomycetes</taxon>
        <taxon>Phallomycetidae</taxon>
        <taxon>Geastrales</taxon>
        <taxon>Sphaerobolaceae</taxon>
        <taxon>Sphaerobolus</taxon>
    </lineage>
</organism>
<gene>
    <name evidence="2" type="ORF">M422DRAFT_272503</name>
</gene>
<protein>
    <submittedName>
        <fullName evidence="2">Uncharacterized protein</fullName>
    </submittedName>
</protein>
<evidence type="ECO:0000256" key="1">
    <source>
        <dbReference type="SAM" id="MobiDB-lite"/>
    </source>
</evidence>
<name>A0A0C9UBF8_SPHS4</name>
<reference evidence="2 3" key="1">
    <citation type="submission" date="2014-06" db="EMBL/GenBank/DDBJ databases">
        <title>Evolutionary Origins and Diversification of the Mycorrhizal Mutualists.</title>
        <authorList>
            <consortium name="DOE Joint Genome Institute"/>
            <consortium name="Mycorrhizal Genomics Consortium"/>
            <person name="Kohler A."/>
            <person name="Kuo A."/>
            <person name="Nagy L.G."/>
            <person name="Floudas D."/>
            <person name="Copeland A."/>
            <person name="Barry K.W."/>
            <person name="Cichocki N."/>
            <person name="Veneault-Fourrey C."/>
            <person name="LaButti K."/>
            <person name="Lindquist E.A."/>
            <person name="Lipzen A."/>
            <person name="Lundell T."/>
            <person name="Morin E."/>
            <person name="Murat C."/>
            <person name="Riley R."/>
            <person name="Ohm R."/>
            <person name="Sun H."/>
            <person name="Tunlid A."/>
            <person name="Henrissat B."/>
            <person name="Grigoriev I.V."/>
            <person name="Hibbett D.S."/>
            <person name="Martin F."/>
        </authorList>
    </citation>
    <scope>NUCLEOTIDE SEQUENCE [LARGE SCALE GENOMIC DNA]</scope>
    <source>
        <strain evidence="2 3">SS14</strain>
    </source>
</reference>
<dbReference type="Proteomes" id="UP000054279">
    <property type="component" value="Unassembled WGS sequence"/>
</dbReference>
<feature type="region of interest" description="Disordered" evidence="1">
    <location>
        <begin position="38"/>
        <end position="59"/>
    </location>
</feature>
<evidence type="ECO:0000313" key="2">
    <source>
        <dbReference type="EMBL" id="KIJ26402.1"/>
    </source>
</evidence>
<feature type="compositionally biased region" description="Polar residues" evidence="1">
    <location>
        <begin position="49"/>
        <end position="59"/>
    </location>
</feature>
<dbReference type="EMBL" id="KN837370">
    <property type="protein sequence ID" value="KIJ26402.1"/>
    <property type="molecule type" value="Genomic_DNA"/>
</dbReference>